<dbReference type="Pfam" id="PF02867">
    <property type="entry name" value="Ribonuc_red_lgC"/>
    <property type="match status" value="2"/>
</dbReference>
<dbReference type="EC" id="1.17.4.1" evidence="3"/>
<proteinExistence type="inferred from homology"/>
<keyword evidence="4" id="KW-0846">Cobalamin</keyword>
<keyword evidence="13" id="KW-1185">Reference proteome</keyword>
<evidence type="ECO:0000256" key="6">
    <source>
        <dbReference type="ARBA" id="ARBA00022741"/>
    </source>
</evidence>
<organism evidence="12 13">
    <name type="scientific">Antrihabitans stalagmiti</name>
    <dbReference type="NCBI Taxonomy" id="2799499"/>
    <lineage>
        <taxon>Bacteria</taxon>
        <taxon>Bacillati</taxon>
        <taxon>Actinomycetota</taxon>
        <taxon>Actinomycetes</taxon>
        <taxon>Mycobacteriales</taxon>
        <taxon>Nocardiaceae</taxon>
        <taxon>Antrihabitans</taxon>
    </lineage>
</organism>
<feature type="domain" description="Ribonucleotide reductase large subunit C-terminal" evidence="11">
    <location>
        <begin position="93"/>
        <end position="396"/>
    </location>
</feature>
<dbReference type="InterPro" id="IPR050862">
    <property type="entry name" value="RdRp_reductase_class-2"/>
</dbReference>
<accession>A0A934NU79</accession>
<dbReference type="Gene3D" id="3.20.70.20">
    <property type="match status" value="2"/>
</dbReference>
<keyword evidence="5" id="KW-0237">DNA synthesis</keyword>
<dbReference type="CDD" id="cd02888">
    <property type="entry name" value="RNR_II_dimer"/>
    <property type="match status" value="1"/>
</dbReference>
<evidence type="ECO:0000259" key="11">
    <source>
        <dbReference type="Pfam" id="PF02867"/>
    </source>
</evidence>
<reference evidence="12" key="1">
    <citation type="submission" date="2020-12" db="EMBL/GenBank/DDBJ databases">
        <title>Antrihabitans popcorni sp. nov. and Antrihabitans auranticaus sp. nov., isolated from a larva cave.</title>
        <authorList>
            <person name="Lee S.D."/>
            <person name="Kim I.S."/>
        </authorList>
    </citation>
    <scope>NUCLEOTIDE SEQUENCE</scope>
    <source>
        <strain evidence="12">YC3-6</strain>
    </source>
</reference>
<dbReference type="GO" id="GO:0000166">
    <property type="term" value="F:nucleotide binding"/>
    <property type="evidence" value="ECO:0007669"/>
    <property type="project" value="UniProtKB-KW"/>
</dbReference>
<gene>
    <name evidence="12" type="ORF">JGU71_20425</name>
</gene>
<comment type="catalytic activity">
    <reaction evidence="10">
        <text>a 2'-deoxyribonucleoside 5'-diphosphate + [thioredoxin]-disulfide + H2O = a ribonucleoside 5'-diphosphate + [thioredoxin]-dithiol</text>
        <dbReference type="Rhea" id="RHEA:23252"/>
        <dbReference type="Rhea" id="RHEA-COMP:10698"/>
        <dbReference type="Rhea" id="RHEA-COMP:10700"/>
        <dbReference type="ChEBI" id="CHEBI:15377"/>
        <dbReference type="ChEBI" id="CHEBI:29950"/>
        <dbReference type="ChEBI" id="CHEBI:50058"/>
        <dbReference type="ChEBI" id="CHEBI:57930"/>
        <dbReference type="ChEBI" id="CHEBI:73316"/>
        <dbReference type="EC" id="1.17.4.1"/>
    </reaction>
</comment>
<evidence type="ECO:0000256" key="5">
    <source>
        <dbReference type="ARBA" id="ARBA00022634"/>
    </source>
</evidence>
<dbReference type="InterPro" id="IPR013344">
    <property type="entry name" value="RNR_NrdJ/NrdZ"/>
</dbReference>
<dbReference type="EMBL" id="JAEMNV010000007">
    <property type="protein sequence ID" value="MBJ8341255.1"/>
    <property type="molecule type" value="Genomic_DNA"/>
</dbReference>
<comment type="cofactor">
    <cofactor evidence="1">
        <name>adenosylcob(III)alamin</name>
        <dbReference type="ChEBI" id="CHEBI:18408"/>
    </cofactor>
</comment>
<dbReference type="RefSeq" id="WP_199706145.1">
    <property type="nucleotide sequence ID" value="NZ_JAEMNV010000007.1"/>
</dbReference>
<keyword evidence="6" id="KW-0547">Nucleotide-binding</keyword>
<dbReference type="Proteomes" id="UP000655868">
    <property type="component" value="Unassembled WGS sequence"/>
</dbReference>
<sequence>MTEQVAGAELIDEAELFRKHFPRRDECGRSAHTMGELCERVGTFVAAAEDQYGAGKSEEWAARFTRTISACEFLPNLSTLVSAYDRTDTLADCFVLPVDDSLRSVIETLGRTAVLQQHGAGVGINFSHVRPRGDLVEKSGGTAGGPLSILQLFDSAQQVFEQGRRRPAPLRCLVDVTHPDIFDIVGSAAMQPAKFQHIELSVGVTDEFVRATLDDDSHMLVHPRTGRTVRAVRARELHDAICAAVQPKAGLVVTFIDAIDRANPLGERVEATSPCGDVPLLAYESCALGSVNLARFVVGGTIDWGRLDDVVRMAVRFLDDTIDVSGYPFPELEWAAKATRKIGVGVLGLADALACLDTPYDSRRGVHLAARIAEHIQRSAHSESIALAESRGRYPEAPHSLTGRARIRRNAQVTSIGPTDTTSMLAGTTPGIEPMRDVQPEWHLRMQATFQRHVDGAVSKTIELPADADIAEIGSMIVAAWRSKAKSLRLAPVDVERKSMQWSCDLERRLSKLSTT</sequence>
<comment type="caution">
    <text evidence="12">The sequence shown here is derived from an EMBL/GenBank/DDBJ whole genome shotgun (WGS) entry which is preliminary data.</text>
</comment>
<dbReference type="AlphaFoldDB" id="A0A934NU79"/>
<name>A0A934NU79_9NOCA</name>
<dbReference type="PANTHER" id="PTHR43371:SF1">
    <property type="entry name" value="RIBONUCLEOSIDE-DIPHOSPHATE REDUCTASE"/>
    <property type="match status" value="1"/>
</dbReference>
<keyword evidence="7" id="KW-0560">Oxidoreductase</keyword>
<evidence type="ECO:0000256" key="4">
    <source>
        <dbReference type="ARBA" id="ARBA00022628"/>
    </source>
</evidence>
<evidence type="ECO:0000256" key="7">
    <source>
        <dbReference type="ARBA" id="ARBA00023002"/>
    </source>
</evidence>
<keyword evidence="8" id="KW-1015">Disulfide bond</keyword>
<evidence type="ECO:0000256" key="8">
    <source>
        <dbReference type="ARBA" id="ARBA00023157"/>
    </source>
</evidence>
<dbReference type="GO" id="GO:0031419">
    <property type="term" value="F:cobalamin binding"/>
    <property type="evidence" value="ECO:0007669"/>
    <property type="project" value="UniProtKB-KW"/>
</dbReference>
<protein>
    <recommendedName>
        <fullName evidence="3">ribonucleoside-diphosphate reductase</fullName>
        <ecNumber evidence="3">1.17.4.1</ecNumber>
    </recommendedName>
</protein>
<dbReference type="SUPFAM" id="SSF51998">
    <property type="entry name" value="PFL-like glycyl radical enzymes"/>
    <property type="match status" value="1"/>
</dbReference>
<evidence type="ECO:0000256" key="3">
    <source>
        <dbReference type="ARBA" id="ARBA00012274"/>
    </source>
</evidence>
<dbReference type="GO" id="GO:0071897">
    <property type="term" value="P:DNA biosynthetic process"/>
    <property type="evidence" value="ECO:0007669"/>
    <property type="project" value="UniProtKB-KW"/>
</dbReference>
<evidence type="ECO:0000256" key="1">
    <source>
        <dbReference type="ARBA" id="ARBA00001922"/>
    </source>
</evidence>
<evidence type="ECO:0000313" key="12">
    <source>
        <dbReference type="EMBL" id="MBJ8341255.1"/>
    </source>
</evidence>
<evidence type="ECO:0000313" key="13">
    <source>
        <dbReference type="Proteomes" id="UP000655868"/>
    </source>
</evidence>
<evidence type="ECO:0000256" key="2">
    <source>
        <dbReference type="ARBA" id="ARBA00007405"/>
    </source>
</evidence>
<feature type="domain" description="Ribonucleotide reductase large subunit C-terminal" evidence="11">
    <location>
        <begin position="437"/>
        <end position="488"/>
    </location>
</feature>
<dbReference type="PRINTS" id="PR01183">
    <property type="entry name" value="RIBORDTASEM1"/>
</dbReference>
<dbReference type="GO" id="GO:0004748">
    <property type="term" value="F:ribonucleoside-diphosphate reductase activity, thioredoxin disulfide as acceptor"/>
    <property type="evidence" value="ECO:0007669"/>
    <property type="project" value="UniProtKB-EC"/>
</dbReference>
<dbReference type="InterPro" id="IPR000788">
    <property type="entry name" value="RNR_lg_C"/>
</dbReference>
<dbReference type="PANTHER" id="PTHR43371">
    <property type="entry name" value="VITAMIN B12-DEPENDENT RIBONUCLEOTIDE REDUCTASE"/>
    <property type="match status" value="1"/>
</dbReference>
<keyword evidence="9" id="KW-0170">Cobalt</keyword>
<evidence type="ECO:0000256" key="9">
    <source>
        <dbReference type="ARBA" id="ARBA00023285"/>
    </source>
</evidence>
<comment type="similarity">
    <text evidence="2">Belongs to the ribonucleoside diphosphate reductase class-2 family.</text>
</comment>
<evidence type="ECO:0000256" key="10">
    <source>
        <dbReference type="ARBA" id="ARBA00047754"/>
    </source>
</evidence>